<dbReference type="InterPro" id="IPR052906">
    <property type="entry name" value="Type_IV_Methyl-Rstrct_Enzyme"/>
</dbReference>
<keyword evidence="2" id="KW-0378">Hydrolase</keyword>
<keyword evidence="2" id="KW-0540">Nuclease</keyword>
<dbReference type="InterPro" id="IPR011335">
    <property type="entry name" value="Restrct_endonuc-II-like"/>
</dbReference>
<accession>A0A6I3T054</accession>
<dbReference type="GO" id="GO:0003677">
    <property type="term" value="F:DNA binding"/>
    <property type="evidence" value="ECO:0007669"/>
    <property type="project" value="InterPro"/>
</dbReference>
<dbReference type="InterPro" id="IPR007560">
    <property type="entry name" value="Restrct_endonuc_IV_Mrr"/>
</dbReference>
<dbReference type="GO" id="GO:0015666">
    <property type="term" value="F:restriction endodeoxyribonuclease activity"/>
    <property type="evidence" value="ECO:0007669"/>
    <property type="project" value="TreeGrafter"/>
</dbReference>
<protein>
    <submittedName>
        <fullName evidence="2">Restriction endonuclease</fullName>
    </submittedName>
</protein>
<evidence type="ECO:0000259" key="1">
    <source>
        <dbReference type="Pfam" id="PF04471"/>
    </source>
</evidence>
<evidence type="ECO:0000313" key="2">
    <source>
        <dbReference type="EMBL" id="MTV54930.1"/>
    </source>
</evidence>
<feature type="domain" description="Restriction endonuclease type IV Mrr" evidence="1">
    <location>
        <begin position="70"/>
        <end position="180"/>
    </location>
</feature>
<keyword evidence="2" id="KW-0255">Endonuclease</keyword>
<dbReference type="PANTHER" id="PTHR30015">
    <property type="entry name" value="MRR RESTRICTION SYSTEM PROTEIN"/>
    <property type="match status" value="1"/>
</dbReference>
<dbReference type="RefSeq" id="WP_155472213.1">
    <property type="nucleotide sequence ID" value="NZ_WNKZ01000065.1"/>
</dbReference>
<dbReference type="AlphaFoldDB" id="A0A6I3T054"/>
<dbReference type="Proteomes" id="UP000430634">
    <property type="component" value="Unassembled WGS sequence"/>
</dbReference>
<organism evidence="2 3">
    <name type="scientific">Pseudoduganella buxea</name>
    <dbReference type="NCBI Taxonomy" id="1949069"/>
    <lineage>
        <taxon>Bacteria</taxon>
        <taxon>Pseudomonadati</taxon>
        <taxon>Pseudomonadota</taxon>
        <taxon>Betaproteobacteria</taxon>
        <taxon>Burkholderiales</taxon>
        <taxon>Oxalobacteraceae</taxon>
        <taxon>Telluria group</taxon>
        <taxon>Pseudoduganella</taxon>
    </lineage>
</organism>
<reference evidence="2 3" key="1">
    <citation type="submission" date="2019-11" db="EMBL/GenBank/DDBJ databases">
        <title>Type strains purchased from KCTC, JCM and DSMZ.</title>
        <authorList>
            <person name="Lu H."/>
        </authorList>
    </citation>
    <scope>NUCLEOTIDE SEQUENCE [LARGE SCALE GENOMIC DNA]</scope>
    <source>
        <strain evidence="2 3">KCTC 52429</strain>
    </source>
</reference>
<sequence>MTFNEIRRLQESLTGSTLPGLMRSLSMLLNWVRLISRPAHRTRVKQSRRLLRRVRGFGGPQRAAHVLSYLRKIDPYVLEELVLSALEDRGCLVLRNRRYSGDGGVDGHVRISGSWWPIQVKRYGAYIDHQHVSEFVQIVSSAEYGGGLFVHTGLSGSAVYRHLRGSSVYLISGDRLVEMICAHATHWP</sequence>
<gene>
    <name evidence="2" type="ORF">GM672_19560</name>
</gene>
<dbReference type="Pfam" id="PF04471">
    <property type="entry name" value="Mrr_cat"/>
    <property type="match status" value="1"/>
</dbReference>
<evidence type="ECO:0000313" key="3">
    <source>
        <dbReference type="Proteomes" id="UP000430634"/>
    </source>
</evidence>
<dbReference type="OrthoDB" id="577942at2"/>
<dbReference type="EMBL" id="WNKZ01000065">
    <property type="protein sequence ID" value="MTV54930.1"/>
    <property type="molecule type" value="Genomic_DNA"/>
</dbReference>
<dbReference type="GO" id="GO:0009307">
    <property type="term" value="P:DNA restriction-modification system"/>
    <property type="evidence" value="ECO:0007669"/>
    <property type="project" value="InterPro"/>
</dbReference>
<comment type="caution">
    <text evidence="2">The sequence shown here is derived from an EMBL/GenBank/DDBJ whole genome shotgun (WGS) entry which is preliminary data.</text>
</comment>
<dbReference type="Gene3D" id="3.40.1350.10">
    <property type="match status" value="1"/>
</dbReference>
<dbReference type="PANTHER" id="PTHR30015:SF7">
    <property type="entry name" value="TYPE IV METHYL-DIRECTED RESTRICTION ENZYME ECOKMRR"/>
    <property type="match status" value="1"/>
</dbReference>
<dbReference type="InterPro" id="IPR011856">
    <property type="entry name" value="tRNA_endonuc-like_dom_sf"/>
</dbReference>
<name>A0A6I3T054_9BURK</name>
<dbReference type="SUPFAM" id="SSF52980">
    <property type="entry name" value="Restriction endonuclease-like"/>
    <property type="match status" value="1"/>
</dbReference>
<proteinExistence type="predicted"/>